<evidence type="ECO:0000313" key="2">
    <source>
        <dbReference type="Proteomes" id="UP000054538"/>
    </source>
</evidence>
<feature type="non-terminal residue" evidence="1">
    <location>
        <position position="1"/>
    </location>
</feature>
<evidence type="ECO:0000313" key="1">
    <source>
        <dbReference type="EMBL" id="KIK82282.1"/>
    </source>
</evidence>
<dbReference type="EMBL" id="KN825647">
    <property type="protein sequence ID" value="KIK82282.1"/>
    <property type="molecule type" value="Genomic_DNA"/>
</dbReference>
<dbReference type="AlphaFoldDB" id="A0A0D0CHU9"/>
<gene>
    <name evidence="1" type="ORF">PAXRUDRAFT_100076</name>
</gene>
<sequence>LLGTIREAYTGPDADHWKSTIEEELLNLNSNHMYYETIPILEGVTLITSKPIFCIKYDH</sequence>
<dbReference type="InParanoid" id="A0A0D0CHU9"/>
<reference evidence="1 2" key="1">
    <citation type="submission" date="2014-04" db="EMBL/GenBank/DDBJ databases">
        <authorList>
            <consortium name="DOE Joint Genome Institute"/>
            <person name="Kuo A."/>
            <person name="Kohler A."/>
            <person name="Jargeat P."/>
            <person name="Nagy L.G."/>
            <person name="Floudas D."/>
            <person name="Copeland A."/>
            <person name="Barry K.W."/>
            <person name="Cichocki N."/>
            <person name="Veneault-Fourrey C."/>
            <person name="LaButti K."/>
            <person name="Lindquist E.A."/>
            <person name="Lipzen A."/>
            <person name="Lundell T."/>
            <person name="Morin E."/>
            <person name="Murat C."/>
            <person name="Sun H."/>
            <person name="Tunlid A."/>
            <person name="Henrissat B."/>
            <person name="Grigoriev I.V."/>
            <person name="Hibbett D.S."/>
            <person name="Martin F."/>
            <person name="Nordberg H.P."/>
            <person name="Cantor M.N."/>
            <person name="Hua S.X."/>
        </authorList>
    </citation>
    <scope>NUCLEOTIDE SEQUENCE [LARGE SCALE GENOMIC DNA]</scope>
    <source>
        <strain evidence="1 2">Ve08.2h10</strain>
    </source>
</reference>
<keyword evidence="2" id="KW-1185">Reference proteome</keyword>
<organism evidence="1 2">
    <name type="scientific">Paxillus rubicundulus Ve08.2h10</name>
    <dbReference type="NCBI Taxonomy" id="930991"/>
    <lineage>
        <taxon>Eukaryota</taxon>
        <taxon>Fungi</taxon>
        <taxon>Dikarya</taxon>
        <taxon>Basidiomycota</taxon>
        <taxon>Agaricomycotina</taxon>
        <taxon>Agaricomycetes</taxon>
        <taxon>Agaricomycetidae</taxon>
        <taxon>Boletales</taxon>
        <taxon>Paxilineae</taxon>
        <taxon>Paxillaceae</taxon>
        <taxon>Paxillus</taxon>
    </lineage>
</organism>
<reference evidence="2" key="2">
    <citation type="submission" date="2015-01" db="EMBL/GenBank/DDBJ databases">
        <title>Evolutionary Origins and Diversification of the Mycorrhizal Mutualists.</title>
        <authorList>
            <consortium name="DOE Joint Genome Institute"/>
            <consortium name="Mycorrhizal Genomics Consortium"/>
            <person name="Kohler A."/>
            <person name="Kuo A."/>
            <person name="Nagy L.G."/>
            <person name="Floudas D."/>
            <person name="Copeland A."/>
            <person name="Barry K.W."/>
            <person name="Cichocki N."/>
            <person name="Veneault-Fourrey C."/>
            <person name="LaButti K."/>
            <person name="Lindquist E.A."/>
            <person name="Lipzen A."/>
            <person name="Lundell T."/>
            <person name="Morin E."/>
            <person name="Murat C."/>
            <person name="Riley R."/>
            <person name="Ohm R."/>
            <person name="Sun H."/>
            <person name="Tunlid A."/>
            <person name="Henrissat B."/>
            <person name="Grigoriev I.V."/>
            <person name="Hibbett D.S."/>
            <person name="Martin F."/>
        </authorList>
    </citation>
    <scope>NUCLEOTIDE SEQUENCE [LARGE SCALE GENOMIC DNA]</scope>
    <source>
        <strain evidence="2">Ve08.2h10</strain>
    </source>
</reference>
<proteinExistence type="predicted"/>
<dbReference type="Proteomes" id="UP000054538">
    <property type="component" value="Unassembled WGS sequence"/>
</dbReference>
<name>A0A0D0CHU9_9AGAM</name>
<accession>A0A0D0CHU9</accession>
<protein>
    <submittedName>
        <fullName evidence="1">Uncharacterized protein</fullName>
    </submittedName>
</protein>
<dbReference type="HOGENOM" id="CLU_191102_0_0_1"/>
<feature type="non-terminal residue" evidence="1">
    <location>
        <position position="59"/>
    </location>
</feature>